<evidence type="ECO:0000256" key="11">
    <source>
        <dbReference type="ARBA" id="ARBA00023201"/>
    </source>
</evidence>
<keyword evidence="5 12" id="KW-0812">Transmembrane</keyword>
<feature type="transmembrane region" description="Helical" evidence="12">
    <location>
        <begin position="505"/>
        <end position="530"/>
    </location>
</feature>
<comment type="similarity">
    <text evidence="2">Belongs to the sodium:solute symporter (SSF) (TC 2.A.21) family.</text>
</comment>
<dbReference type="PANTHER" id="PTHR48086">
    <property type="entry name" value="SODIUM/PROLINE SYMPORTER-RELATED"/>
    <property type="match status" value="1"/>
</dbReference>
<reference evidence="13" key="1">
    <citation type="submission" date="2018-05" db="EMBL/GenBank/DDBJ databases">
        <authorList>
            <person name="Lanie J.A."/>
            <person name="Ng W.-L."/>
            <person name="Kazmierczak K.M."/>
            <person name="Andrzejewski T.M."/>
            <person name="Davidsen T.M."/>
            <person name="Wayne K.J."/>
            <person name="Tettelin H."/>
            <person name="Glass J.I."/>
            <person name="Rusch D."/>
            <person name="Podicherti R."/>
            <person name="Tsui H.-C.T."/>
            <person name="Winkler M.E."/>
        </authorList>
    </citation>
    <scope>NUCLEOTIDE SEQUENCE</scope>
</reference>
<dbReference type="Gene3D" id="1.20.1730.10">
    <property type="entry name" value="Sodium/glucose cotransporter"/>
    <property type="match status" value="1"/>
</dbReference>
<dbReference type="PROSITE" id="PS50283">
    <property type="entry name" value="NA_SOLUT_SYMP_3"/>
    <property type="match status" value="1"/>
</dbReference>
<feature type="transmembrane region" description="Helical" evidence="12">
    <location>
        <begin position="480"/>
        <end position="499"/>
    </location>
</feature>
<evidence type="ECO:0000256" key="7">
    <source>
        <dbReference type="ARBA" id="ARBA00022989"/>
    </source>
</evidence>
<evidence type="ECO:0000256" key="4">
    <source>
        <dbReference type="ARBA" id="ARBA00022475"/>
    </source>
</evidence>
<feature type="transmembrane region" description="Helical" evidence="12">
    <location>
        <begin position="289"/>
        <end position="306"/>
    </location>
</feature>
<evidence type="ECO:0000256" key="1">
    <source>
        <dbReference type="ARBA" id="ARBA00004651"/>
    </source>
</evidence>
<feature type="transmembrane region" description="Helical" evidence="12">
    <location>
        <begin position="54"/>
        <end position="76"/>
    </location>
</feature>
<evidence type="ECO:0000256" key="5">
    <source>
        <dbReference type="ARBA" id="ARBA00022692"/>
    </source>
</evidence>
<feature type="transmembrane region" description="Helical" evidence="12">
    <location>
        <begin position="126"/>
        <end position="145"/>
    </location>
</feature>
<feature type="transmembrane region" description="Helical" evidence="12">
    <location>
        <begin position="235"/>
        <end position="256"/>
    </location>
</feature>
<gene>
    <name evidence="13" type="ORF">METZ01_LOCUS2555</name>
</gene>
<protein>
    <recommendedName>
        <fullName evidence="14">Sodium:solute symporter family protein</fullName>
    </recommendedName>
</protein>
<keyword evidence="6" id="KW-0769">Symport</keyword>
<evidence type="ECO:0000256" key="3">
    <source>
        <dbReference type="ARBA" id="ARBA00022448"/>
    </source>
</evidence>
<dbReference type="GO" id="GO:0015293">
    <property type="term" value="F:symporter activity"/>
    <property type="evidence" value="ECO:0007669"/>
    <property type="project" value="UniProtKB-KW"/>
</dbReference>
<dbReference type="GO" id="GO:0006814">
    <property type="term" value="P:sodium ion transport"/>
    <property type="evidence" value="ECO:0007669"/>
    <property type="project" value="UniProtKB-KW"/>
</dbReference>
<feature type="transmembrane region" description="Helical" evidence="12">
    <location>
        <begin position="373"/>
        <end position="393"/>
    </location>
</feature>
<accession>A0A381N522</accession>
<evidence type="ECO:0000256" key="9">
    <source>
        <dbReference type="ARBA" id="ARBA00023065"/>
    </source>
</evidence>
<proteinExistence type="inferred from homology"/>
<evidence type="ECO:0000256" key="6">
    <source>
        <dbReference type="ARBA" id="ARBA00022847"/>
    </source>
</evidence>
<feature type="transmembrane region" description="Helical" evidence="12">
    <location>
        <begin position="428"/>
        <end position="446"/>
    </location>
</feature>
<keyword evidence="4" id="KW-1003">Cell membrane</keyword>
<keyword evidence="8" id="KW-0915">Sodium</keyword>
<organism evidence="13">
    <name type="scientific">marine metagenome</name>
    <dbReference type="NCBI Taxonomy" id="408172"/>
    <lineage>
        <taxon>unclassified sequences</taxon>
        <taxon>metagenomes</taxon>
        <taxon>ecological metagenomes</taxon>
    </lineage>
</organism>
<feature type="transmembrane region" description="Helical" evidence="12">
    <location>
        <begin position="209"/>
        <end position="228"/>
    </location>
</feature>
<keyword evidence="11" id="KW-0739">Sodium transport</keyword>
<dbReference type="GO" id="GO:0005886">
    <property type="term" value="C:plasma membrane"/>
    <property type="evidence" value="ECO:0007669"/>
    <property type="project" value="UniProtKB-SubCell"/>
</dbReference>
<keyword evidence="3" id="KW-0813">Transport</keyword>
<feature type="transmembrane region" description="Helical" evidence="12">
    <location>
        <begin position="176"/>
        <end position="197"/>
    </location>
</feature>
<keyword evidence="7 12" id="KW-1133">Transmembrane helix</keyword>
<dbReference type="PANTHER" id="PTHR48086:SF3">
    <property type="entry name" value="SODIUM_PROLINE SYMPORTER"/>
    <property type="match status" value="1"/>
</dbReference>
<dbReference type="InterPro" id="IPR050277">
    <property type="entry name" value="Sodium:Solute_Symporter"/>
</dbReference>
<keyword evidence="10 12" id="KW-0472">Membrane</keyword>
<feature type="transmembrane region" description="Helical" evidence="12">
    <location>
        <begin position="327"/>
        <end position="346"/>
    </location>
</feature>
<keyword evidence="9" id="KW-0406">Ion transport</keyword>
<name>A0A381N522_9ZZZZ</name>
<dbReference type="AlphaFoldDB" id="A0A381N522"/>
<evidence type="ECO:0000256" key="12">
    <source>
        <dbReference type="SAM" id="Phobius"/>
    </source>
</evidence>
<evidence type="ECO:0000256" key="2">
    <source>
        <dbReference type="ARBA" id="ARBA00006434"/>
    </source>
</evidence>
<dbReference type="InterPro" id="IPR038377">
    <property type="entry name" value="Na/Glc_symporter_sf"/>
</dbReference>
<comment type="subcellular location">
    <subcellularLocation>
        <location evidence="1">Cell membrane</location>
        <topology evidence="1">Multi-pass membrane protein</topology>
    </subcellularLocation>
</comment>
<dbReference type="InterPro" id="IPR001734">
    <property type="entry name" value="Na/solute_symporter"/>
</dbReference>
<evidence type="ECO:0008006" key="14">
    <source>
        <dbReference type="Google" id="ProtNLM"/>
    </source>
</evidence>
<evidence type="ECO:0000256" key="10">
    <source>
        <dbReference type="ARBA" id="ARBA00023136"/>
    </source>
</evidence>
<feature type="transmembrane region" description="Helical" evidence="12">
    <location>
        <begin position="458"/>
        <end position="475"/>
    </location>
</feature>
<dbReference type="Pfam" id="PF00474">
    <property type="entry name" value="SSF"/>
    <property type="match status" value="1"/>
</dbReference>
<evidence type="ECO:0000256" key="8">
    <source>
        <dbReference type="ARBA" id="ARBA00023053"/>
    </source>
</evidence>
<sequence length="536" mass="56650">MVPPHQRTVAHLARSAPLGCYLAARKSWCSGVHSVRRAFPLARAATTGLMTGSLGSGAIVAVGLYLAAILAVGYAARRHRADESLAEFYLAGRRLSGPVLLLTLYATQYSGNTLIGYPGEAYRLGFSWVMSVGFMMAIIVAYLLFAPRLHYLARRHGFVTPGDWVTHRFGSPALTLFANLLLVAAVSNYLLAQLVAMGHITAGLSGGTVPYWVGVVLLTLVVLVYETVGGMRAVAWTDAIQGLMLMVGLTGLMIAISPTPTKLAEITQLIAAEAPSKTAVPGWDISRNWFSTLVLIGVSGAVYPHAIQRIFAARDNTALKHSLGTMVFLPLVTTGIVFLIGVFAIAEFSGAGPIEPDQVLPLLLTKWGETSPILYALSLLVIVAVVSAIMSTADSVLLSLSSILAKDVLGTTVLRGANEARLTRTGKTLSWVLVAGLVGLALNPRLTLWGLTELKMEILAQVAPLFVLGVGWSRLTTRAALSGMVTGTAAYITLLATGHPEPWNVHAGVVALGINLAVCVAMTHLGPALLHQPSNA</sequence>
<dbReference type="EMBL" id="UINC01000131">
    <property type="protein sequence ID" value="SUZ49701.1"/>
    <property type="molecule type" value="Genomic_DNA"/>
</dbReference>
<dbReference type="CDD" id="cd10322">
    <property type="entry name" value="SLC5sbd"/>
    <property type="match status" value="1"/>
</dbReference>
<evidence type="ECO:0000313" key="13">
    <source>
        <dbReference type="EMBL" id="SUZ49701.1"/>
    </source>
</evidence>